<evidence type="ECO:0000256" key="17">
    <source>
        <dbReference type="ARBA" id="ARBA00047920"/>
    </source>
</evidence>
<comment type="catalytic activity">
    <reaction evidence="20">
        <text>22-oxodocosanoate + NAD(+) + H2O = docosanedioate + NADH + 2 H(+)</text>
        <dbReference type="Rhea" id="RHEA:39015"/>
        <dbReference type="ChEBI" id="CHEBI:15377"/>
        <dbReference type="ChEBI" id="CHEBI:15378"/>
        <dbReference type="ChEBI" id="CHEBI:57540"/>
        <dbReference type="ChEBI" id="CHEBI:57945"/>
        <dbReference type="ChEBI" id="CHEBI:76298"/>
        <dbReference type="ChEBI" id="CHEBI:76299"/>
    </reaction>
</comment>
<keyword evidence="8 27" id="KW-1133">Transmembrane helix</keyword>
<keyword evidence="6" id="KW-0276">Fatty acid metabolism</keyword>
<evidence type="ECO:0000256" key="27">
    <source>
        <dbReference type="SAM" id="Phobius"/>
    </source>
</evidence>
<comment type="catalytic activity">
    <reaction evidence="18">
        <text>tetradecanal + NAD(+) + H2O = tetradecanoate + NADH + 2 H(+)</text>
        <dbReference type="Rhea" id="RHEA:44172"/>
        <dbReference type="ChEBI" id="CHEBI:15377"/>
        <dbReference type="ChEBI" id="CHEBI:15378"/>
        <dbReference type="ChEBI" id="CHEBI:30807"/>
        <dbReference type="ChEBI" id="CHEBI:57540"/>
        <dbReference type="ChEBI" id="CHEBI:57945"/>
        <dbReference type="ChEBI" id="CHEBI:84067"/>
    </reaction>
</comment>
<evidence type="ECO:0000313" key="29">
    <source>
        <dbReference type="EMBL" id="NXT23901.1"/>
    </source>
</evidence>
<dbReference type="Gene3D" id="3.40.605.10">
    <property type="entry name" value="Aldehyde Dehydrogenase, Chain A, domain 1"/>
    <property type="match status" value="2"/>
</dbReference>
<dbReference type="AlphaFoldDB" id="A0A7L3AUP2"/>
<keyword evidence="7" id="KW-0492">Microsome</keyword>
<feature type="transmembrane region" description="Helical" evidence="27">
    <location>
        <begin position="280"/>
        <end position="298"/>
    </location>
</feature>
<evidence type="ECO:0000256" key="14">
    <source>
        <dbReference type="ARBA" id="ARBA00042336"/>
    </source>
</evidence>
<evidence type="ECO:0000256" key="3">
    <source>
        <dbReference type="ARBA" id="ARBA00009986"/>
    </source>
</evidence>
<keyword evidence="26" id="KW-0175">Coiled coil</keyword>
<name>A0A7L3AUP2_9AVES</name>
<dbReference type="EMBL" id="VZTO01014003">
    <property type="protein sequence ID" value="NXT23901.1"/>
    <property type="molecule type" value="Genomic_DNA"/>
</dbReference>
<dbReference type="PANTHER" id="PTHR43570">
    <property type="entry name" value="ALDEHYDE DEHYDROGENASE"/>
    <property type="match status" value="1"/>
</dbReference>
<comment type="similarity">
    <text evidence="3">Belongs to the aldehyde dehydrogenase family.</text>
</comment>
<dbReference type="SUPFAM" id="SSF53720">
    <property type="entry name" value="ALDH-like"/>
    <property type="match status" value="2"/>
</dbReference>
<evidence type="ECO:0000256" key="15">
    <source>
        <dbReference type="ARBA" id="ARBA00047498"/>
    </source>
</evidence>
<evidence type="ECO:0000256" key="5">
    <source>
        <dbReference type="ARBA" id="ARBA00022824"/>
    </source>
</evidence>
<comment type="caution">
    <text evidence="29">The sequence shown here is derived from an EMBL/GenBank/DDBJ whole genome shotgun (WGS) entry which is preliminary data.</text>
</comment>
<comment type="catalytic activity">
    <reaction evidence="22">
        <text>(2E)-hexadecenal + NAD(+) + H2O = (E)-hexadec-2-enoate + NADH + 2 H(+)</text>
        <dbReference type="Rhea" id="RHEA:36135"/>
        <dbReference type="ChEBI" id="CHEBI:15377"/>
        <dbReference type="ChEBI" id="CHEBI:15378"/>
        <dbReference type="ChEBI" id="CHEBI:17585"/>
        <dbReference type="ChEBI" id="CHEBI:57540"/>
        <dbReference type="ChEBI" id="CHEBI:57945"/>
        <dbReference type="ChEBI" id="CHEBI:72745"/>
    </reaction>
</comment>
<comment type="catalytic activity">
    <reaction evidence="16">
        <text>heptanal + NAD(+) + H2O = heptanoate + NADH + 2 H(+)</text>
        <dbReference type="Rhea" id="RHEA:44108"/>
        <dbReference type="ChEBI" id="CHEBI:15377"/>
        <dbReference type="ChEBI" id="CHEBI:15378"/>
        <dbReference type="ChEBI" id="CHEBI:32362"/>
        <dbReference type="ChEBI" id="CHEBI:34787"/>
        <dbReference type="ChEBI" id="CHEBI:57540"/>
        <dbReference type="ChEBI" id="CHEBI:57945"/>
    </reaction>
</comment>
<dbReference type="GO" id="GO:0006631">
    <property type="term" value="P:fatty acid metabolic process"/>
    <property type="evidence" value="ECO:0007669"/>
    <property type="project" value="UniProtKB-KW"/>
</dbReference>
<comment type="catalytic activity">
    <reaction evidence="21">
        <text>octadecanal + NAD(+) + H2O = octadecanoate + NADH + 2 H(+)</text>
        <dbReference type="Rhea" id="RHEA:44020"/>
        <dbReference type="ChEBI" id="CHEBI:15377"/>
        <dbReference type="ChEBI" id="CHEBI:15378"/>
        <dbReference type="ChEBI" id="CHEBI:17034"/>
        <dbReference type="ChEBI" id="CHEBI:25629"/>
        <dbReference type="ChEBI" id="CHEBI:57540"/>
        <dbReference type="ChEBI" id="CHEBI:57945"/>
    </reaction>
</comment>
<comment type="catalytic activity">
    <reaction evidence="17">
        <text>(2E,6E)-farnesal + NAD(+) + H2O = (2E,6E)-farnesoate + NADH + 2 H(+)</text>
        <dbReference type="Rhea" id="RHEA:24216"/>
        <dbReference type="ChEBI" id="CHEBI:15377"/>
        <dbReference type="ChEBI" id="CHEBI:15378"/>
        <dbReference type="ChEBI" id="CHEBI:15894"/>
        <dbReference type="ChEBI" id="CHEBI:57540"/>
        <dbReference type="ChEBI" id="CHEBI:57945"/>
        <dbReference type="ChEBI" id="CHEBI:83276"/>
        <dbReference type="EC" id="1.2.1.94"/>
    </reaction>
</comment>
<evidence type="ECO:0000256" key="24">
    <source>
        <dbReference type="ARBA" id="ARBA00048972"/>
    </source>
</evidence>
<reference evidence="29 30" key="1">
    <citation type="submission" date="2019-09" db="EMBL/GenBank/DDBJ databases">
        <title>Bird 10,000 Genomes (B10K) Project - Family phase.</title>
        <authorList>
            <person name="Zhang G."/>
        </authorList>
    </citation>
    <scope>NUCLEOTIDE SEQUENCE [LARGE SCALE GENOMIC DNA]</scope>
    <source>
        <strain evidence="29">B10K-DU-003-42</strain>
        <tissue evidence="29">Mixed tissue sample</tissue>
    </source>
</reference>
<dbReference type="InterPro" id="IPR012394">
    <property type="entry name" value="Aldehyde_DH_NAD(P)"/>
</dbReference>
<keyword evidence="4 27" id="KW-0812">Transmembrane</keyword>
<comment type="catalytic activity">
    <reaction evidence="25">
        <text>hexadecanoate + NADH + 2 H(+) = hexadecanal + NAD(+) + H2O</text>
        <dbReference type="Rhea" id="RHEA:33739"/>
        <dbReference type="ChEBI" id="CHEBI:7896"/>
        <dbReference type="ChEBI" id="CHEBI:15377"/>
        <dbReference type="ChEBI" id="CHEBI:15378"/>
        <dbReference type="ChEBI" id="CHEBI:17600"/>
        <dbReference type="ChEBI" id="CHEBI:57540"/>
        <dbReference type="ChEBI" id="CHEBI:57945"/>
    </reaction>
</comment>
<dbReference type="GO" id="GO:0006081">
    <property type="term" value="P:aldehyde metabolic process"/>
    <property type="evidence" value="ECO:0007669"/>
    <property type="project" value="InterPro"/>
</dbReference>
<keyword evidence="9" id="KW-0560">Oxidoreductase</keyword>
<protein>
    <recommendedName>
        <fullName evidence="13">Aldehyde dehydrogenase family 3 member A2</fullName>
        <ecNumber evidence="11">1.2.1.3</ecNumber>
        <ecNumber evidence="12">1.2.1.94</ecNumber>
    </recommendedName>
    <alternativeName>
        <fullName evidence="14">Fatty aldehyde dehydrogenase</fullName>
    </alternativeName>
</protein>
<keyword evidence="5" id="KW-0256">Endoplasmic reticulum</keyword>
<comment type="catalytic activity">
    <reaction evidence="24">
        <text>decanal + NAD(+) + H2O = decanoate + NADH + 2 H(+)</text>
        <dbReference type="Rhea" id="RHEA:44104"/>
        <dbReference type="ChEBI" id="CHEBI:15377"/>
        <dbReference type="ChEBI" id="CHEBI:15378"/>
        <dbReference type="ChEBI" id="CHEBI:27689"/>
        <dbReference type="ChEBI" id="CHEBI:31457"/>
        <dbReference type="ChEBI" id="CHEBI:57540"/>
        <dbReference type="ChEBI" id="CHEBI:57945"/>
    </reaction>
</comment>
<organism evidence="29 30">
    <name type="scientific">Syrrhaptes paradoxus</name>
    <name type="common">Pallas's sandgrouse</name>
    <dbReference type="NCBI Taxonomy" id="302527"/>
    <lineage>
        <taxon>Eukaryota</taxon>
        <taxon>Metazoa</taxon>
        <taxon>Chordata</taxon>
        <taxon>Craniata</taxon>
        <taxon>Vertebrata</taxon>
        <taxon>Euteleostomi</taxon>
        <taxon>Archelosauria</taxon>
        <taxon>Archosauria</taxon>
        <taxon>Dinosauria</taxon>
        <taxon>Saurischia</taxon>
        <taxon>Theropoda</taxon>
        <taxon>Coelurosauria</taxon>
        <taxon>Aves</taxon>
        <taxon>Neognathae</taxon>
        <taxon>Neoaves</taxon>
        <taxon>Columbimorphae</taxon>
        <taxon>Pterocliformes</taxon>
        <taxon>Pteroclidae</taxon>
        <taxon>Syrrhaptes</taxon>
    </lineage>
</organism>
<dbReference type="PANTHER" id="PTHR43570:SF9">
    <property type="entry name" value="ALDEHYDE DEHYDROGENASE FAMILY 3 MEMBER A2"/>
    <property type="match status" value="1"/>
</dbReference>
<keyword evidence="10 27" id="KW-0472">Membrane</keyword>
<dbReference type="EC" id="1.2.1.94" evidence="12"/>
<dbReference type="Pfam" id="PF00171">
    <property type="entry name" value="Aldedh"/>
    <property type="match status" value="2"/>
</dbReference>
<evidence type="ECO:0000256" key="4">
    <source>
        <dbReference type="ARBA" id="ARBA00022692"/>
    </source>
</evidence>
<evidence type="ECO:0000256" key="19">
    <source>
        <dbReference type="ARBA" id="ARBA00048322"/>
    </source>
</evidence>
<keyword evidence="6" id="KW-0443">Lipid metabolism</keyword>
<gene>
    <name evidence="29" type="primary">Aldh3a2_0</name>
    <name evidence="29" type="ORF">SYRPAR_R08509</name>
</gene>
<evidence type="ECO:0000256" key="23">
    <source>
        <dbReference type="ARBA" id="ARBA00048895"/>
    </source>
</evidence>
<evidence type="ECO:0000256" key="10">
    <source>
        <dbReference type="ARBA" id="ARBA00023136"/>
    </source>
</evidence>
<feature type="domain" description="Aldehyde dehydrogenase" evidence="28">
    <location>
        <begin position="3"/>
        <end position="131"/>
    </location>
</feature>
<evidence type="ECO:0000256" key="11">
    <source>
        <dbReference type="ARBA" id="ARBA00024226"/>
    </source>
</evidence>
<evidence type="ECO:0000256" key="2">
    <source>
        <dbReference type="ARBA" id="ARBA00004524"/>
    </source>
</evidence>
<comment type="catalytic activity">
    <reaction evidence="23">
        <text>a fatty aldehyde + NAD(+) + H2O = a fatty acid + NADH + 2 H(+)</text>
        <dbReference type="Rhea" id="RHEA:49832"/>
        <dbReference type="ChEBI" id="CHEBI:15377"/>
        <dbReference type="ChEBI" id="CHEBI:15378"/>
        <dbReference type="ChEBI" id="CHEBI:28868"/>
        <dbReference type="ChEBI" id="CHEBI:35746"/>
        <dbReference type="ChEBI" id="CHEBI:57540"/>
        <dbReference type="ChEBI" id="CHEBI:57945"/>
    </reaction>
</comment>
<proteinExistence type="inferred from homology"/>
<evidence type="ECO:0000256" key="1">
    <source>
        <dbReference type="ARBA" id="ARBA00004131"/>
    </source>
</evidence>
<evidence type="ECO:0000256" key="6">
    <source>
        <dbReference type="ARBA" id="ARBA00022832"/>
    </source>
</evidence>
<dbReference type="InterPro" id="IPR016163">
    <property type="entry name" value="Ald_DH_C"/>
</dbReference>
<comment type="subcellular location">
    <subcellularLocation>
        <location evidence="1">Endoplasmic reticulum membrane</location>
        <topology evidence="1">Single-pass membrane protein</topology>
        <orientation evidence="1">Cytoplasmic side</orientation>
    </subcellularLocation>
    <subcellularLocation>
        <location evidence="2">Microsome membrane</location>
    </subcellularLocation>
</comment>
<evidence type="ECO:0000256" key="8">
    <source>
        <dbReference type="ARBA" id="ARBA00022989"/>
    </source>
</evidence>
<evidence type="ECO:0000256" key="9">
    <source>
        <dbReference type="ARBA" id="ARBA00023002"/>
    </source>
</evidence>
<evidence type="ECO:0000256" key="13">
    <source>
        <dbReference type="ARBA" id="ARBA00039622"/>
    </source>
</evidence>
<comment type="catalytic activity">
    <reaction evidence="15">
        <text>2,6,10,14-tetramethylpentadecanal + NAD(+) + H2O = 2,6,10,14-tetramethylpentadecanoate + NADH + 2 H(+)</text>
        <dbReference type="Rhea" id="RHEA:44016"/>
        <dbReference type="ChEBI" id="CHEBI:15377"/>
        <dbReference type="ChEBI" id="CHEBI:15378"/>
        <dbReference type="ChEBI" id="CHEBI:49189"/>
        <dbReference type="ChEBI" id="CHEBI:57540"/>
        <dbReference type="ChEBI" id="CHEBI:57945"/>
        <dbReference type="ChEBI" id="CHEBI:77268"/>
    </reaction>
</comment>
<evidence type="ECO:0000256" key="20">
    <source>
        <dbReference type="ARBA" id="ARBA00048607"/>
    </source>
</evidence>
<dbReference type="GO" id="GO:0004028">
    <property type="term" value="F:3-chloroallyl aldehyde dehydrogenase activity"/>
    <property type="evidence" value="ECO:0007669"/>
    <property type="project" value="TreeGrafter"/>
</dbReference>
<feature type="non-terminal residue" evidence="29">
    <location>
        <position position="303"/>
    </location>
</feature>
<evidence type="ECO:0000256" key="7">
    <source>
        <dbReference type="ARBA" id="ARBA00022848"/>
    </source>
</evidence>
<evidence type="ECO:0000313" key="30">
    <source>
        <dbReference type="Proteomes" id="UP000536260"/>
    </source>
</evidence>
<dbReference type="GO" id="GO:0005789">
    <property type="term" value="C:endoplasmic reticulum membrane"/>
    <property type="evidence" value="ECO:0007669"/>
    <property type="project" value="UniProtKB-SubCell"/>
</dbReference>
<sequence length="303" mass="33560">MERMQQVVGRARAAFNSGRCRSLEFRLQQLKALERMVQEKEKEILAAINADLHKSGPNAFSHELMGVLGELALAVEKLPSWAAPQPVKRNLLTMRDEAYVCPEPLGVVLIIGAWNYPFVLILQPLIGAIAAAPTILTDVSPESKVMEEEIFGPVLPILTVKSVDEAIEFINRREKPLALYVFSNNKKLIKRVISETSSGGVTANDVIMHFLLSTLPFGGVGNSGMGAYHGKHSFETFSHRRSCLIKDLKMEGMNKLRYPPGSQKKVDWAKFFLLKKFNKVRVGLIILALLGIVAAVVTKVRLG</sequence>
<dbReference type="FunFam" id="3.40.309.10:FF:000034">
    <property type="entry name" value="Aldehyde dehydrogenase, dimeric NADP-preferring"/>
    <property type="match status" value="1"/>
</dbReference>
<feature type="coiled-coil region" evidence="26">
    <location>
        <begin position="23"/>
        <end position="50"/>
    </location>
</feature>
<dbReference type="InterPro" id="IPR016161">
    <property type="entry name" value="Ald_DH/histidinol_DH"/>
</dbReference>
<evidence type="ECO:0000256" key="25">
    <source>
        <dbReference type="ARBA" id="ARBA00049148"/>
    </source>
</evidence>
<evidence type="ECO:0000256" key="21">
    <source>
        <dbReference type="ARBA" id="ARBA00048648"/>
    </source>
</evidence>
<dbReference type="EC" id="1.2.1.3" evidence="11"/>
<dbReference type="Gene3D" id="3.40.309.10">
    <property type="entry name" value="Aldehyde Dehydrogenase, Chain A, domain 2"/>
    <property type="match status" value="1"/>
</dbReference>
<feature type="non-terminal residue" evidence="29">
    <location>
        <position position="1"/>
    </location>
</feature>
<keyword evidence="30" id="KW-1185">Reference proteome</keyword>
<dbReference type="InterPro" id="IPR015590">
    <property type="entry name" value="Aldehyde_DH_dom"/>
</dbReference>
<evidence type="ECO:0000256" key="22">
    <source>
        <dbReference type="ARBA" id="ARBA00048826"/>
    </source>
</evidence>
<dbReference type="InterPro" id="IPR016162">
    <property type="entry name" value="Ald_DH_N"/>
</dbReference>
<evidence type="ECO:0000256" key="26">
    <source>
        <dbReference type="SAM" id="Coils"/>
    </source>
</evidence>
<dbReference type="GO" id="GO:0120553">
    <property type="term" value="F:farnesal dehydrogenase (NAD+) activity"/>
    <property type="evidence" value="ECO:0007669"/>
    <property type="project" value="UniProtKB-EC"/>
</dbReference>
<evidence type="ECO:0000256" key="16">
    <source>
        <dbReference type="ARBA" id="ARBA00047531"/>
    </source>
</evidence>
<accession>A0A7L3AUP2</accession>
<comment type="catalytic activity">
    <reaction evidence="19">
        <text>dodecanoate + NADH + 2 H(+) = dodecanal + NAD(+) + H2O</text>
        <dbReference type="Rhea" id="RHEA:44168"/>
        <dbReference type="ChEBI" id="CHEBI:15377"/>
        <dbReference type="ChEBI" id="CHEBI:15378"/>
        <dbReference type="ChEBI" id="CHEBI:18262"/>
        <dbReference type="ChEBI" id="CHEBI:27836"/>
        <dbReference type="ChEBI" id="CHEBI:57540"/>
        <dbReference type="ChEBI" id="CHEBI:57945"/>
    </reaction>
</comment>
<evidence type="ECO:0000256" key="18">
    <source>
        <dbReference type="ARBA" id="ARBA00047959"/>
    </source>
</evidence>
<evidence type="ECO:0000256" key="12">
    <source>
        <dbReference type="ARBA" id="ARBA00039117"/>
    </source>
</evidence>
<dbReference type="Proteomes" id="UP000536260">
    <property type="component" value="Unassembled WGS sequence"/>
</dbReference>
<evidence type="ECO:0000259" key="28">
    <source>
        <dbReference type="Pfam" id="PF00171"/>
    </source>
</evidence>
<feature type="domain" description="Aldehyde dehydrogenase" evidence="28">
    <location>
        <begin position="132"/>
        <end position="240"/>
    </location>
</feature>